<keyword evidence="8 10" id="KW-0234">DNA repair</keyword>
<evidence type="ECO:0000256" key="9">
    <source>
        <dbReference type="ARBA" id="ARBA00023295"/>
    </source>
</evidence>
<proteinExistence type="inferred from homology"/>
<evidence type="ECO:0000256" key="8">
    <source>
        <dbReference type="ARBA" id="ARBA00023204"/>
    </source>
</evidence>
<keyword evidence="6" id="KW-0408">Iron</keyword>
<evidence type="ECO:0000256" key="1">
    <source>
        <dbReference type="ARBA" id="ARBA00008343"/>
    </source>
</evidence>
<dbReference type="FunFam" id="1.10.1670.10:FF:000019">
    <property type="entry name" value="Endonuclease III"/>
    <property type="match status" value="1"/>
</dbReference>
<dbReference type="EMBL" id="CP030032">
    <property type="protein sequence ID" value="AWV89596.1"/>
    <property type="molecule type" value="Genomic_DNA"/>
</dbReference>
<evidence type="ECO:0000313" key="12">
    <source>
        <dbReference type="Proteomes" id="UP000249799"/>
    </source>
</evidence>
<dbReference type="Pfam" id="PF00633">
    <property type="entry name" value="HHH"/>
    <property type="match status" value="1"/>
</dbReference>
<dbReference type="GO" id="GO:0051539">
    <property type="term" value="F:4 iron, 4 sulfur cluster binding"/>
    <property type="evidence" value="ECO:0007669"/>
    <property type="project" value="UniProtKB-KW"/>
</dbReference>
<dbReference type="InterPro" id="IPR023170">
    <property type="entry name" value="HhH_base_excis_C"/>
</dbReference>
<dbReference type="PIRSF" id="PIRSF001435">
    <property type="entry name" value="Nth"/>
    <property type="match status" value="1"/>
</dbReference>
<dbReference type="Gene3D" id="1.10.340.30">
    <property type="entry name" value="Hypothetical protein, domain 2"/>
    <property type="match status" value="1"/>
</dbReference>
<keyword evidence="4 10" id="KW-0227">DNA damage</keyword>
<dbReference type="KEGG" id="bsed:DN745_09700"/>
<evidence type="ECO:0000256" key="3">
    <source>
        <dbReference type="ARBA" id="ARBA00022723"/>
    </source>
</evidence>
<dbReference type="GO" id="GO:0046872">
    <property type="term" value="F:metal ion binding"/>
    <property type="evidence" value="ECO:0007669"/>
    <property type="project" value="UniProtKB-KW"/>
</dbReference>
<dbReference type="FunFam" id="1.10.340.30:FF:000001">
    <property type="entry name" value="Endonuclease III"/>
    <property type="match status" value="1"/>
</dbReference>
<dbReference type="HAMAP" id="MF_00942">
    <property type="entry name" value="Nth"/>
    <property type="match status" value="1"/>
</dbReference>
<dbReference type="AlphaFoldDB" id="A0A2Z4FLG6"/>
<keyword evidence="11" id="KW-0540">Nuclease</keyword>
<dbReference type="Gene3D" id="1.10.1670.10">
    <property type="entry name" value="Helix-hairpin-Helix base-excision DNA repair enzymes (C-terminal)"/>
    <property type="match status" value="1"/>
</dbReference>
<dbReference type="SUPFAM" id="SSF48150">
    <property type="entry name" value="DNA-glycosylase"/>
    <property type="match status" value="1"/>
</dbReference>
<evidence type="ECO:0000256" key="4">
    <source>
        <dbReference type="ARBA" id="ARBA00022763"/>
    </source>
</evidence>
<reference evidence="11 12" key="1">
    <citation type="submission" date="2018-06" db="EMBL/GenBank/DDBJ databases">
        <title>Lujinxingia sediminis gen. nov. sp. nov., a new facultative anaerobic member of the class Deltaproteobacteria, and proposal of Lujinxingaceae fam. nov.</title>
        <authorList>
            <person name="Guo L.-Y."/>
            <person name="Li C.-M."/>
            <person name="Wang S."/>
            <person name="Du Z.-J."/>
        </authorList>
    </citation>
    <scope>NUCLEOTIDE SEQUENCE [LARGE SCALE GENOMIC DNA]</scope>
    <source>
        <strain evidence="11 12">FA350</strain>
    </source>
</reference>
<dbReference type="GO" id="GO:0003677">
    <property type="term" value="F:DNA binding"/>
    <property type="evidence" value="ECO:0007669"/>
    <property type="project" value="UniProtKB-UniRule"/>
</dbReference>
<dbReference type="InterPro" id="IPR005759">
    <property type="entry name" value="Nth"/>
</dbReference>
<keyword evidence="10" id="KW-0456">Lyase</keyword>
<dbReference type="GO" id="GO:0019104">
    <property type="term" value="F:DNA N-glycosylase activity"/>
    <property type="evidence" value="ECO:0007669"/>
    <property type="project" value="UniProtKB-UniRule"/>
</dbReference>
<keyword evidence="5 10" id="KW-0378">Hydrolase</keyword>
<keyword evidence="2" id="KW-0004">4Fe-4S</keyword>
<organism evidence="11 12">
    <name type="scientific">Bradymonas sediminis</name>
    <dbReference type="NCBI Taxonomy" id="1548548"/>
    <lineage>
        <taxon>Bacteria</taxon>
        <taxon>Deltaproteobacteria</taxon>
        <taxon>Bradymonadales</taxon>
        <taxon>Bradymonadaceae</taxon>
        <taxon>Bradymonas</taxon>
    </lineage>
</organism>
<dbReference type="InterPro" id="IPR000445">
    <property type="entry name" value="HhH_motif"/>
</dbReference>
<evidence type="ECO:0000256" key="2">
    <source>
        <dbReference type="ARBA" id="ARBA00022485"/>
    </source>
</evidence>
<dbReference type="RefSeq" id="WP_111334378.1">
    <property type="nucleotide sequence ID" value="NZ_CP030032.1"/>
</dbReference>
<dbReference type="OrthoDB" id="9800977at2"/>
<dbReference type="GO" id="GO:0140078">
    <property type="term" value="F:class I DNA-(apurinic or apyrimidinic site) endonuclease activity"/>
    <property type="evidence" value="ECO:0007669"/>
    <property type="project" value="UniProtKB-EC"/>
</dbReference>
<dbReference type="EC" id="4.2.99.18" evidence="10"/>
<evidence type="ECO:0000256" key="6">
    <source>
        <dbReference type="ARBA" id="ARBA00023004"/>
    </source>
</evidence>
<evidence type="ECO:0000256" key="5">
    <source>
        <dbReference type="ARBA" id="ARBA00022801"/>
    </source>
</evidence>
<dbReference type="NCBIfam" id="TIGR01083">
    <property type="entry name" value="nth"/>
    <property type="match status" value="1"/>
</dbReference>
<keyword evidence="7" id="KW-0411">Iron-sulfur</keyword>
<dbReference type="Proteomes" id="UP000249799">
    <property type="component" value="Chromosome"/>
</dbReference>
<keyword evidence="10" id="KW-0238">DNA-binding</keyword>
<comment type="caution">
    <text evidence="10">Lacks conserved residue(s) required for the propagation of feature annotation.</text>
</comment>
<dbReference type="PANTHER" id="PTHR10359">
    <property type="entry name" value="A/G-SPECIFIC ADENINE GLYCOSYLASE/ENDONUCLEASE III"/>
    <property type="match status" value="1"/>
</dbReference>
<dbReference type="GO" id="GO:0006285">
    <property type="term" value="P:base-excision repair, AP site formation"/>
    <property type="evidence" value="ECO:0007669"/>
    <property type="project" value="TreeGrafter"/>
</dbReference>
<keyword evidence="12" id="KW-1185">Reference proteome</keyword>
<evidence type="ECO:0000256" key="7">
    <source>
        <dbReference type="ARBA" id="ARBA00023014"/>
    </source>
</evidence>
<gene>
    <name evidence="10 11" type="primary">nth</name>
    <name evidence="11" type="ORF">DN745_09700</name>
</gene>
<dbReference type="InterPro" id="IPR003265">
    <property type="entry name" value="HhH-GPD_domain"/>
</dbReference>
<name>A0A2Z4FLG6_9DELT</name>
<keyword evidence="3" id="KW-0479">Metal-binding</keyword>
<dbReference type="CDD" id="cd00056">
    <property type="entry name" value="ENDO3c"/>
    <property type="match status" value="1"/>
</dbReference>
<evidence type="ECO:0000256" key="10">
    <source>
        <dbReference type="HAMAP-Rule" id="MF_00942"/>
    </source>
</evidence>
<accession>A0A2Z4FLG6</accession>
<dbReference type="PANTHER" id="PTHR10359:SF18">
    <property type="entry name" value="ENDONUCLEASE III"/>
    <property type="match status" value="1"/>
</dbReference>
<dbReference type="Pfam" id="PF00730">
    <property type="entry name" value="HhH-GPD"/>
    <property type="match status" value="1"/>
</dbReference>
<comment type="similarity">
    <text evidence="1 10">Belongs to the Nth/MutY family.</text>
</comment>
<keyword evidence="9 10" id="KW-0326">Glycosidase</keyword>
<evidence type="ECO:0000313" key="11">
    <source>
        <dbReference type="EMBL" id="AWV89596.1"/>
    </source>
</evidence>
<comment type="catalytic activity">
    <reaction evidence="10">
        <text>2'-deoxyribonucleotide-(2'-deoxyribose 5'-phosphate)-2'-deoxyribonucleotide-DNA = a 3'-end 2'-deoxyribonucleotide-(2,3-dehydro-2,3-deoxyribose 5'-phosphate)-DNA + a 5'-end 5'-phospho-2'-deoxyribonucleoside-DNA + H(+)</text>
        <dbReference type="Rhea" id="RHEA:66592"/>
        <dbReference type="Rhea" id="RHEA-COMP:13180"/>
        <dbReference type="Rhea" id="RHEA-COMP:16897"/>
        <dbReference type="Rhea" id="RHEA-COMP:17067"/>
        <dbReference type="ChEBI" id="CHEBI:15378"/>
        <dbReference type="ChEBI" id="CHEBI:136412"/>
        <dbReference type="ChEBI" id="CHEBI:157695"/>
        <dbReference type="ChEBI" id="CHEBI:167181"/>
        <dbReference type="EC" id="4.2.99.18"/>
    </reaction>
</comment>
<dbReference type="SMART" id="SM00478">
    <property type="entry name" value="ENDO3c"/>
    <property type="match status" value="1"/>
</dbReference>
<sequence length="209" mass="23224">MNIQDKADKIGEILDELYPEPPIPLDHTDAFTLTIAVLLSAQCTDKRVNMVTPGLFALADNPHDMAKLSEEEILEQIKSCGLAPTKAKRIKAASELLVEKWDGVVPDTLSGLMKLPGVGRKTALVVMAQMYGVPSFPVDTHIHRLAKRWGLTTSKSVNQVEKDLCAVFPKETWNRRHLQIIYFGREYCPARGHEAETCPICKWAASDAD</sequence>
<comment type="function">
    <text evidence="10">DNA repair enzyme that has both DNA N-glycosylase activity and AP-lyase activity. The DNA N-glycosylase activity releases various damaged pyrimidines from DNA by cleaving the N-glycosidic bond, leaving an AP (apurinic/apyrimidinic) site. The AP-lyase activity cleaves the phosphodiester bond 3' to the AP site by a beta-elimination, leaving a 3'-terminal unsaturated sugar and a product with a terminal 5'-phosphate.</text>
</comment>
<dbReference type="InterPro" id="IPR011257">
    <property type="entry name" value="DNA_glycosylase"/>
</dbReference>
<comment type="cofactor">
    <cofactor evidence="10">
        <name>[4Fe-4S] cluster</name>
        <dbReference type="ChEBI" id="CHEBI:49883"/>
    </cofactor>
    <text evidence="10">Binds 1 [4Fe-4S] cluster.</text>
</comment>
<keyword evidence="11" id="KW-0255">Endonuclease</keyword>
<protein>
    <recommendedName>
        <fullName evidence="10">Endonuclease III</fullName>
        <ecNumber evidence="10">4.2.99.18</ecNumber>
    </recommendedName>
    <alternativeName>
        <fullName evidence="10">DNA-(apurinic or apyrimidinic site) lyase</fullName>
    </alternativeName>
</protein>